<evidence type="ECO:0000313" key="3">
    <source>
        <dbReference type="Proteomes" id="UP000186922"/>
    </source>
</evidence>
<name>A0A1D1UGV0_RAMVA</name>
<evidence type="ECO:0000256" key="1">
    <source>
        <dbReference type="SAM" id="Phobius"/>
    </source>
</evidence>
<keyword evidence="1" id="KW-1133">Transmembrane helix</keyword>
<feature type="transmembrane region" description="Helical" evidence="1">
    <location>
        <begin position="21"/>
        <end position="40"/>
    </location>
</feature>
<comment type="caution">
    <text evidence="2">The sequence shown here is derived from an EMBL/GenBank/DDBJ whole genome shotgun (WGS) entry which is preliminary data.</text>
</comment>
<accession>A0A1D1UGV0</accession>
<dbReference type="Proteomes" id="UP000186922">
    <property type="component" value="Unassembled WGS sequence"/>
</dbReference>
<keyword evidence="3" id="KW-1185">Reference proteome</keyword>
<sequence length="165" mass="18333">MAYCIRLPAGYEIFLLSGIPCYLRPLYATISLCLCLPSFSKKPRLVPSSPLSLLSSVWPLLSPFVLLLTLPWSLPFVLLRSVGVSVADLMESAAKKVRDVSFVFTTSLIIFSRSSRGLVIRETRCPEVTILVTISYRVSAVPQPSDLELDPFRNINESIFLVTHA</sequence>
<protein>
    <submittedName>
        <fullName evidence="2">Uncharacterized protein</fullName>
    </submittedName>
</protein>
<proteinExistence type="predicted"/>
<organism evidence="2 3">
    <name type="scientific">Ramazzottius varieornatus</name>
    <name type="common">Water bear</name>
    <name type="synonym">Tardigrade</name>
    <dbReference type="NCBI Taxonomy" id="947166"/>
    <lineage>
        <taxon>Eukaryota</taxon>
        <taxon>Metazoa</taxon>
        <taxon>Ecdysozoa</taxon>
        <taxon>Tardigrada</taxon>
        <taxon>Eutardigrada</taxon>
        <taxon>Parachela</taxon>
        <taxon>Hypsibioidea</taxon>
        <taxon>Ramazzottiidae</taxon>
        <taxon>Ramazzottius</taxon>
    </lineage>
</organism>
<keyword evidence="1" id="KW-0472">Membrane</keyword>
<gene>
    <name evidence="2" type="primary">RvY_00434-1</name>
    <name evidence="2" type="synonym">RvY_00434.1</name>
    <name evidence="2" type="ORF">RvY_00434</name>
</gene>
<feature type="transmembrane region" description="Helical" evidence="1">
    <location>
        <begin position="60"/>
        <end position="79"/>
    </location>
</feature>
<keyword evidence="1" id="KW-0812">Transmembrane</keyword>
<evidence type="ECO:0000313" key="2">
    <source>
        <dbReference type="EMBL" id="GAU87615.1"/>
    </source>
</evidence>
<dbReference type="AlphaFoldDB" id="A0A1D1UGV0"/>
<reference evidence="2 3" key="1">
    <citation type="journal article" date="2016" name="Nat. Commun.">
        <title>Extremotolerant tardigrade genome and improved radiotolerance of human cultured cells by tardigrade-unique protein.</title>
        <authorList>
            <person name="Hashimoto T."/>
            <person name="Horikawa D.D."/>
            <person name="Saito Y."/>
            <person name="Kuwahara H."/>
            <person name="Kozuka-Hata H."/>
            <person name="Shin-I T."/>
            <person name="Minakuchi Y."/>
            <person name="Ohishi K."/>
            <person name="Motoyama A."/>
            <person name="Aizu T."/>
            <person name="Enomoto A."/>
            <person name="Kondo K."/>
            <person name="Tanaka S."/>
            <person name="Hara Y."/>
            <person name="Koshikawa S."/>
            <person name="Sagara H."/>
            <person name="Miura T."/>
            <person name="Yokobori S."/>
            <person name="Miyagawa K."/>
            <person name="Suzuki Y."/>
            <person name="Kubo T."/>
            <person name="Oyama M."/>
            <person name="Kohara Y."/>
            <person name="Fujiyama A."/>
            <person name="Arakawa K."/>
            <person name="Katayama T."/>
            <person name="Toyoda A."/>
            <person name="Kunieda T."/>
        </authorList>
    </citation>
    <scope>NUCLEOTIDE SEQUENCE [LARGE SCALE GENOMIC DNA]</scope>
    <source>
        <strain evidence="2 3">YOKOZUNA-1</strain>
    </source>
</reference>
<dbReference type="EMBL" id="BDGG01000001">
    <property type="protein sequence ID" value="GAU87615.1"/>
    <property type="molecule type" value="Genomic_DNA"/>
</dbReference>